<dbReference type="AlphaFoldDB" id="A0A2W5RY66"/>
<evidence type="ECO:0000256" key="6">
    <source>
        <dbReference type="SAM" id="SignalP"/>
    </source>
</evidence>
<dbReference type="InterPro" id="IPR006311">
    <property type="entry name" value="TAT_signal"/>
</dbReference>
<dbReference type="GO" id="GO:0010436">
    <property type="term" value="F:carotenoid dioxygenase activity"/>
    <property type="evidence" value="ECO:0007669"/>
    <property type="project" value="TreeGrafter"/>
</dbReference>
<feature type="binding site" evidence="5">
    <location>
        <position position="261"/>
    </location>
    <ligand>
        <name>Fe cation</name>
        <dbReference type="ChEBI" id="CHEBI:24875"/>
        <note>catalytic</note>
    </ligand>
</feature>
<dbReference type="GO" id="GO:0046872">
    <property type="term" value="F:metal ion binding"/>
    <property type="evidence" value="ECO:0007669"/>
    <property type="project" value="UniProtKB-KW"/>
</dbReference>
<feature type="binding site" evidence="5">
    <location>
        <position position="327"/>
    </location>
    <ligand>
        <name>Fe cation</name>
        <dbReference type="ChEBI" id="CHEBI:24875"/>
        <note>catalytic</note>
    </ligand>
</feature>
<dbReference type="InterPro" id="IPR004294">
    <property type="entry name" value="Carotenoid_Oase"/>
</dbReference>
<evidence type="ECO:0000256" key="3">
    <source>
        <dbReference type="ARBA" id="ARBA00023002"/>
    </source>
</evidence>
<keyword evidence="6" id="KW-0732">Signal</keyword>
<feature type="binding site" evidence="5">
    <location>
        <position position="214"/>
    </location>
    <ligand>
        <name>Fe cation</name>
        <dbReference type="ChEBI" id="CHEBI:24875"/>
        <note>catalytic</note>
    </ligand>
</feature>
<protein>
    <submittedName>
        <fullName evidence="7">Carotenoid oxygenase</fullName>
    </submittedName>
</protein>
<keyword evidence="3" id="KW-0560">Oxidoreductase</keyword>
<accession>A0A2W5RY66</accession>
<evidence type="ECO:0000256" key="5">
    <source>
        <dbReference type="PIRSR" id="PIRSR604294-1"/>
    </source>
</evidence>
<keyword evidence="4 5" id="KW-0408">Iron</keyword>
<evidence type="ECO:0000256" key="1">
    <source>
        <dbReference type="ARBA" id="ARBA00006787"/>
    </source>
</evidence>
<organism evidence="7 8">
    <name type="scientific">Variovorax paradoxus</name>
    <dbReference type="NCBI Taxonomy" id="34073"/>
    <lineage>
        <taxon>Bacteria</taxon>
        <taxon>Pseudomonadati</taxon>
        <taxon>Pseudomonadota</taxon>
        <taxon>Betaproteobacteria</taxon>
        <taxon>Burkholderiales</taxon>
        <taxon>Comamonadaceae</taxon>
        <taxon>Variovorax</taxon>
    </lineage>
</organism>
<feature type="binding site" evidence="5">
    <location>
        <position position="510"/>
    </location>
    <ligand>
        <name>Fe cation</name>
        <dbReference type="ChEBI" id="CHEBI:24875"/>
        <note>catalytic</note>
    </ligand>
</feature>
<comment type="cofactor">
    <cofactor evidence="5">
        <name>Fe(2+)</name>
        <dbReference type="ChEBI" id="CHEBI:29033"/>
    </cofactor>
    <text evidence="5">Binds 1 Fe(2+) ion per subunit.</text>
</comment>
<evidence type="ECO:0000313" key="7">
    <source>
        <dbReference type="EMBL" id="PZQ72503.1"/>
    </source>
</evidence>
<feature type="signal peptide" evidence="6">
    <location>
        <begin position="1"/>
        <end position="25"/>
    </location>
</feature>
<dbReference type="EMBL" id="QFPP01000217">
    <property type="protein sequence ID" value="PZQ72503.1"/>
    <property type="molecule type" value="Genomic_DNA"/>
</dbReference>
<name>A0A2W5RY66_VARPD</name>
<dbReference type="Proteomes" id="UP000249135">
    <property type="component" value="Unassembled WGS sequence"/>
</dbReference>
<dbReference type="Pfam" id="PF03055">
    <property type="entry name" value="RPE65"/>
    <property type="match status" value="1"/>
</dbReference>
<reference evidence="7 8" key="1">
    <citation type="submission" date="2017-08" db="EMBL/GenBank/DDBJ databases">
        <title>Infants hospitalized years apart are colonized by the same room-sourced microbial strains.</title>
        <authorList>
            <person name="Brooks B."/>
            <person name="Olm M.R."/>
            <person name="Firek B.A."/>
            <person name="Baker R."/>
            <person name="Thomas B.C."/>
            <person name="Morowitz M.J."/>
            <person name="Banfield J.F."/>
        </authorList>
    </citation>
    <scope>NUCLEOTIDE SEQUENCE [LARGE SCALE GENOMIC DNA]</scope>
    <source>
        <strain evidence="7">S2_005_003_R2_41</strain>
    </source>
</reference>
<feature type="chain" id="PRO_5015932028" evidence="6">
    <location>
        <begin position="26"/>
        <end position="516"/>
    </location>
</feature>
<dbReference type="PROSITE" id="PS51318">
    <property type="entry name" value="TAT"/>
    <property type="match status" value="1"/>
</dbReference>
<sequence>MERRDFLRGLAGAAGLPLLPGGAHALTPAANTTAPTAFQPDDWQAAFDSHRAEHPWQMGFEGLQADVAPMPLKLHGRLPPDLRGAFLRNGPARHTLGGQRYHHWFDGDGMVQKYEIGAGGIVHRGRFVRTEKFAADSAAGHPVRAAFGTSLPGMEPITSPDSINVANTSLVSHGGEFLALWEGGSATRVDPASLDTLGVKTLNADYAGMPFSAHPKIGPDGVLWNFGVSSRQGVLSIYRISPDGRDVQATSMKVPNIAMVHDFAVTERHLVFLLPSLVFDVARSDAGASFLDSHVWRPELGMRVMVLPKDRLDAPRWFELPAGFVFHVGNAWEDAKGETIHLDYVRSDDASYATHGLRNVMRGEHDVPPPTWLTVVMLDLRSGRARQDALAGRVEFPRVDPRRVSRRHREVFVAQRVGTGDQPMFDAVARLDVASGRIDRYRYGPDVMAEEHVFVPRTGRGAREGEGWLLGTALDIRRRAMLFSVFDARQLAAGPVAQGVLPRVMPLGLHAVYLPA</sequence>
<dbReference type="PANTHER" id="PTHR10543:SF89">
    <property type="entry name" value="CAROTENOID 9,10(9',10')-CLEAVAGE DIOXYGENASE 1"/>
    <property type="match status" value="1"/>
</dbReference>
<dbReference type="PANTHER" id="PTHR10543">
    <property type="entry name" value="BETA-CAROTENE DIOXYGENASE"/>
    <property type="match status" value="1"/>
</dbReference>
<gene>
    <name evidence="7" type="ORF">DI563_16340</name>
</gene>
<dbReference type="GO" id="GO:0016121">
    <property type="term" value="P:carotene catabolic process"/>
    <property type="evidence" value="ECO:0007669"/>
    <property type="project" value="TreeGrafter"/>
</dbReference>
<evidence type="ECO:0000256" key="2">
    <source>
        <dbReference type="ARBA" id="ARBA00022723"/>
    </source>
</evidence>
<evidence type="ECO:0000313" key="8">
    <source>
        <dbReference type="Proteomes" id="UP000249135"/>
    </source>
</evidence>
<comment type="caution">
    <text evidence="7">The sequence shown here is derived from an EMBL/GenBank/DDBJ whole genome shotgun (WGS) entry which is preliminary data.</text>
</comment>
<comment type="similarity">
    <text evidence="1">Belongs to the carotenoid oxygenase family.</text>
</comment>
<proteinExistence type="inferred from homology"/>
<evidence type="ECO:0000256" key="4">
    <source>
        <dbReference type="ARBA" id="ARBA00023004"/>
    </source>
</evidence>
<keyword evidence="2 5" id="KW-0479">Metal-binding</keyword>